<protein>
    <recommendedName>
        <fullName evidence="2">Terminase large subunit gp17-like C-terminal domain-containing protein</fullName>
    </recommendedName>
</protein>
<dbReference type="EMBL" id="OY288114">
    <property type="protein sequence ID" value="CAJ0849409.1"/>
    <property type="molecule type" value="Genomic_DNA"/>
</dbReference>
<evidence type="ECO:0000256" key="1">
    <source>
        <dbReference type="ARBA" id="ARBA00022612"/>
    </source>
</evidence>
<dbReference type="Pfam" id="PF17289">
    <property type="entry name" value="Terminase_6C"/>
    <property type="match status" value="1"/>
</dbReference>
<feature type="domain" description="Terminase large subunit gp17-like C-terminal" evidence="2">
    <location>
        <begin position="316"/>
        <end position="457"/>
    </location>
</feature>
<name>A0AA48LWU2_9ZZZZ</name>
<proteinExistence type="predicted"/>
<evidence type="ECO:0000313" key="3">
    <source>
        <dbReference type="EMBL" id="CAJ0849409.1"/>
    </source>
</evidence>
<keyword evidence="1" id="KW-1188">Viral release from host cell</keyword>
<evidence type="ECO:0000259" key="2">
    <source>
        <dbReference type="Pfam" id="PF17289"/>
    </source>
</evidence>
<sequence>MNPQPSSQDLARALMRADFGSFVLRSFGALCPGQQFVPGFYIDAIVHQLERLRRGEITRLIINMPPRSLKSLIASVAFPAFILGNDPTQRIICASYSSDLSRHHSNNFRALISTPWYQALFPHTRIGPYRDSEAEVEFAARGFRMATSVGGTLTGRGGNLLVIDDPLKPQDALSDAKRVAVNEWYSNTLVSRLDDKRTGKILIVMQRLHMDDLTGFLLESSDEWTVLSLPAIAVDYETIALPYGRVHHRRPGELLAPEREPQPVLDGLRNMLGSDVFSAQYQQSPVPPGGAMVKRAWVKRFSELPLPKDVTLVLQSWDTAMKGGPDNDWSVCTTWLCTRDFKFYLIDLWRDRVDYPTLKAKVIELAERWGARRILIEEAGSAIGLIQELQYQLYALIGVKPERDKISRMAVASAKFEAGNVVFPERASWLHDLEAELFAFPGSRHDDQCDSISQALNDPDATFLANYMKAYALPGTPGYRP</sequence>
<reference evidence="3" key="1">
    <citation type="submission" date="2023-07" db="EMBL/GenBank/DDBJ databases">
        <authorList>
            <person name="Pelsma A.J. K."/>
        </authorList>
    </citation>
    <scope>NUCLEOTIDE SEQUENCE</scope>
</reference>
<dbReference type="InterPro" id="IPR035421">
    <property type="entry name" value="Terminase_6C"/>
</dbReference>
<dbReference type="NCBIfam" id="TIGR01630">
    <property type="entry name" value="psiM2_ORF9"/>
    <property type="match status" value="1"/>
</dbReference>
<dbReference type="AlphaFoldDB" id="A0AA48LWU2"/>
<accession>A0AA48LWU2</accession>
<organism evidence="3">
    <name type="scientific">freshwater sediment metagenome</name>
    <dbReference type="NCBI Taxonomy" id="556182"/>
    <lineage>
        <taxon>unclassified sequences</taxon>
        <taxon>metagenomes</taxon>
        <taxon>ecological metagenomes</taxon>
    </lineage>
</organism>
<gene>
    <name evidence="3" type="ORF">AMST5_00121</name>
</gene>
<dbReference type="Gene3D" id="3.30.420.240">
    <property type="match status" value="1"/>
</dbReference>
<dbReference type="InterPro" id="IPR006517">
    <property type="entry name" value="Phage_terminase_lsu-like_C"/>
</dbReference>